<feature type="compositionally biased region" description="Pro residues" evidence="1">
    <location>
        <begin position="33"/>
        <end position="45"/>
    </location>
</feature>
<evidence type="ECO:0000313" key="3">
    <source>
        <dbReference type="Proteomes" id="UP000489600"/>
    </source>
</evidence>
<evidence type="ECO:0000256" key="1">
    <source>
        <dbReference type="SAM" id="MobiDB-lite"/>
    </source>
</evidence>
<dbReference type="EMBL" id="CABITT030000004">
    <property type="protein sequence ID" value="VVB02979.1"/>
    <property type="molecule type" value="Genomic_DNA"/>
</dbReference>
<dbReference type="AlphaFoldDB" id="A0A565BP56"/>
<dbReference type="Proteomes" id="UP000489600">
    <property type="component" value="Unassembled WGS sequence"/>
</dbReference>
<proteinExistence type="predicted"/>
<name>A0A565BP56_9BRAS</name>
<feature type="region of interest" description="Disordered" evidence="1">
    <location>
        <begin position="24"/>
        <end position="66"/>
    </location>
</feature>
<keyword evidence="3" id="KW-1185">Reference proteome</keyword>
<accession>A0A565BP56</accession>
<reference evidence="2" key="1">
    <citation type="submission" date="2019-07" db="EMBL/GenBank/DDBJ databases">
        <authorList>
            <person name="Dittberner H."/>
        </authorList>
    </citation>
    <scope>NUCLEOTIDE SEQUENCE [LARGE SCALE GENOMIC DNA]</scope>
</reference>
<organism evidence="2 3">
    <name type="scientific">Arabis nemorensis</name>
    <dbReference type="NCBI Taxonomy" id="586526"/>
    <lineage>
        <taxon>Eukaryota</taxon>
        <taxon>Viridiplantae</taxon>
        <taxon>Streptophyta</taxon>
        <taxon>Embryophyta</taxon>
        <taxon>Tracheophyta</taxon>
        <taxon>Spermatophyta</taxon>
        <taxon>Magnoliopsida</taxon>
        <taxon>eudicotyledons</taxon>
        <taxon>Gunneridae</taxon>
        <taxon>Pentapetalae</taxon>
        <taxon>rosids</taxon>
        <taxon>malvids</taxon>
        <taxon>Brassicales</taxon>
        <taxon>Brassicaceae</taxon>
        <taxon>Arabideae</taxon>
        <taxon>Arabis</taxon>
    </lineage>
</organism>
<sequence>MGFSNCDLRYIPVLNGNCHDTSQAISRVSHTPHPNPQRDPIPPIALPTRMEDDSTPRSRRPALERLSLSKATALQRLGEHINTDSGQLQDIVVQYEAETEDNPAENRISALR</sequence>
<protein>
    <submittedName>
        <fullName evidence="2">Uncharacterized protein</fullName>
    </submittedName>
</protein>
<evidence type="ECO:0000313" key="2">
    <source>
        <dbReference type="EMBL" id="VVB02979.1"/>
    </source>
</evidence>
<comment type="caution">
    <text evidence="2">The sequence shown here is derived from an EMBL/GenBank/DDBJ whole genome shotgun (WGS) entry which is preliminary data.</text>
</comment>
<gene>
    <name evidence="2" type="ORF">ANE_LOCUS13423</name>
</gene>